<name>A0A1M7FHG3_9BACT</name>
<keyword evidence="1" id="KW-1133">Transmembrane helix</keyword>
<evidence type="ECO:0000313" key="2">
    <source>
        <dbReference type="EMBL" id="SHM03228.1"/>
    </source>
</evidence>
<evidence type="ECO:0000256" key="1">
    <source>
        <dbReference type="SAM" id="Phobius"/>
    </source>
</evidence>
<dbReference type="EMBL" id="FRAS01000030">
    <property type="protein sequence ID" value="SHM03228.1"/>
    <property type="molecule type" value="Genomic_DNA"/>
</dbReference>
<reference evidence="3" key="1">
    <citation type="submission" date="2016-11" db="EMBL/GenBank/DDBJ databases">
        <authorList>
            <person name="Varghese N."/>
            <person name="Submissions S."/>
        </authorList>
    </citation>
    <scope>NUCLEOTIDE SEQUENCE [LARGE SCALE GENOMIC DNA]</scope>
    <source>
        <strain evidence="3">DSM 18569</strain>
    </source>
</reference>
<gene>
    <name evidence="2" type="ORF">SAMN02746009_03837</name>
</gene>
<keyword evidence="1" id="KW-0472">Membrane</keyword>
<protein>
    <submittedName>
        <fullName evidence="2">Uncharacterized protein</fullName>
    </submittedName>
</protein>
<dbReference type="AlphaFoldDB" id="A0A1M7FHG3"/>
<accession>A0A1M7FHG3</accession>
<keyword evidence="1" id="KW-0812">Transmembrane</keyword>
<evidence type="ECO:0000313" key="3">
    <source>
        <dbReference type="Proteomes" id="UP000183947"/>
    </source>
</evidence>
<keyword evidence="3" id="KW-1185">Reference proteome</keyword>
<proteinExistence type="predicted"/>
<feature type="transmembrane region" description="Helical" evidence="1">
    <location>
        <begin position="21"/>
        <end position="40"/>
    </location>
</feature>
<organism evidence="2 3">
    <name type="scientific">Hymenobacter psychrotolerans DSM 18569</name>
    <dbReference type="NCBI Taxonomy" id="1121959"/>
    <lineage>
        <taxon>Bacteria</taxon>
        <taxon>Pseudomonadati</taxon>
        <taxon>Bacteroidota</taxon>
        <taxon>Cytophagia</taxon>
        <taxon>Cytophagales</taxon>
        <taxon>Hymenobacteraceae</taxon>
        <taxon>Hymenobacter</taxon>
    </lineage>
</organism>
<dbReference type="Proteomes" id="UP000183947">
    <property type="component" value="Unassembled WGS sequence"/>
</dbReference>
<sequence>MNCTIIIVIFNSLITLFTMQHYLLIKCVIHFILFLHLVILEEVSKFQSTEHLGSYLCY</sequence>